<dbReference type="PANTHER" id="PTHR30032">
    <property type="entry name" value="N-ACETYLMURAMOYL-L-ALANINE AMIDASE-RELATED"/>
    <property type="match status" value="1"/>
</dbReference>
<reference evidence="3" key="1">
    <citation type="submission" date="2022-05" db="EMBL/GenBank/DDBJ databases">
        <authorList>
            <person name="Tuo L."/>
        </authorList>
    </citation>
    <scope>NUCLEOTIDE SEQUENCE</scope>
    <source>
        <strain evidence="3">BSK12Z-4</strain>
    </source>
</reference>
<feature type="signal peptide" evidence="1">
    <location>
        <begin position="1"/>
        <end position="35"/>
    </location>
</feature>
<protein>
    <submittedName>
        <fullName evidence="3">SpoIID/LytB domain-containing protein</fullName>
    </submittedName>
</protein>
<evidence type="ECO:0000256" key="1">
    <source>
        <dbReference type="SAM" id="SignalP"/>
    </source>
</evidence>
<dbReference type="InterPro" id="IPR013693">
    <property type="entry name" value="SpoIID/LytB_N"/>
</dbReference>
<dbReference type="InterPro" id="IPR013486">
    <property type="entry name" value="SpoIID/LytB"/>
</dbReference>
<name>A0A9X2IG89_9ACTN</name>
<dbReference type="PANTHER" id="PTHR30032:SF4">
    <property type="entry name" value="AMIDASE ENHANCER"/>
    <property type="match status" value="1"/>
</dbReference>
<feature type="chain" id="PRO_5040985954" evidence="1">
    <location>
        <begin position="36"/>
        <end position="418"/>
    </location>
</feature>
<gene>
    <name evidence="3" type="ORF">M8330_13520</name>
</gene>
<dbReference type="GO" id="GO:0030435">
    <property type="term" value="P:sporulation resulting in formation of a cellular spore"/>
    <property type="evidence" value="ECO:0007669"/>
    <property type="project" value="InterPro"/>
</dbReference>
<keyword evidence="1" id="KW-0732">Signal</keyword>
<organism evidence="3 4">
    <name type="scientific">Nocardioides bruguierae</name>
    <dbReference type="NCBI Taxonomy" id="2945102"/>
    <lineage>
        <taxon>Bacteria</taxon>
        <taxon>Bacillati</taxon>
        <taxon>Actinomycetota</taxon>
        <taxon>Actinomycetes</taxon>
        <taxon>Propionibacteriales</taxon>
        <taxon>Nocardioidaceae</taxon>
        <taxon>Nocardioides</taxon>
    </lineage>
</organism>
<sequence length="418" mass="44111">MTSRAARPVGRGLWPTALLALLLGLAVLPAAPAGAATGRGSWDVSGTTTLRLVGHGFGHGHGLSQYGAEGAARAGLTAAEIIAFYYPGTDVGRARGRLRVLLTADADDRLVVLPTPRLAARDLTTGERTPLLALGAGLGSEGQDADRYRLRPLRNGGTEVAAHVHREGWTRLLTTTGDAQVGAGRLPVTLVAGGAERAYRGVLRSATVTPGERTRDTVNVVTLEDYLRGVVPREVPASWTPAAVQAQAIAARTYAAYERDHPRASHYDLCDTTSCQVYGGVTDEHPASDAAVEATAGTVVEADGAPAFTQFSASSGGWTSAGSAPYLVAQEDPWDDWSGNTVHEWSTDVTVARLEALWPVVGDLQQVRVLDRDGNGQWKGRVRSLRLVGDAGAVTMSGDAFRSALGLRSTWFTFRLRG</sequence>
<evidence type="ECO:0000313" key="3">
    <source>
        <dbReference type="EMBL" id="MCM0621309.1"/>
    </source>
</evidence>
<keyword evidence="4" id="KW-1185">Reference proteome</keyword>
<dbReference type="InterPro" id="IPR051922">
    <property type="entry name" value="Bact_Sporulation_Assoc"/>
</dbReference>
<dbReference type="NCBIfam" id="TIGR02669">
    <property type="entry name" value="SpoIID_LytB"/>
    <property type="match status" value="1"/>
</dbReference>
<evidence type="ECO:0000259" key="2">
    <source>
        <dbReference type="Pfam" id="PF08486"/>
    </source>
</evidence>
<accession>A0A9X2IG89</accession>
<evidence type="ECO:0000313" key="4">
    <source>
        <dbReference type="Proteomes" id="UP001139485"/>
    </source>
</evidence>
<dbReference type="RefSeq" id="WP_250827760.1">
    <property type="nucleotide sequence ID" value="NZ_JAMOIL010000016.1"/>
</dbReference>
<dbReference type="EMBL" id="JAMOIL010000016">
    <property type="protein sequence ID" value="MCM0621309.1"/>
    <property type="molecule type" value="Genomic_DNA"/>
</dbReference>
<comment type="caution">
    <text evidence="3">The sequence shown here is derived from an EMBL/GenBank/DDBJ whole genome shotgun (WGS) entry which is preliminary data.</text>
</comment>
<dbReference type="GO" id="GO:0030288">
    <property type="term" value="C:outer membrane-bounded periplasmic space"/>
    <property type="evidence" value="ECO:0007669"/>
    <property type="project" value="TreeGrafter"/>
</dbReference>
<dbReference type="AlphaFoldDB" id="A0A9X2IG89"/>
<dbReference type="Proteomes" id="UP001139485">
    <property type="component" value="Unassembled WGS sequence"/>
</dbReference>
<dbReference type="Pfam" id="PF08486">
    <property type="entry name" value="SpoIID"/>
    <property type="match status" value="1"/>
</dbReference>
<proteinExistence type="predicted"/>
<feature type="domain" description="Sporulation stage II protein D amidase enhancer LytB N-terminal" evidence="2">
    <location>
        <begin position="215"/>
        <end position="300"/>
    </location>
</feature>